<dbReference type="EMBL" id="JBBNAE010000001">
    <property type="protein sequence ID" value="KAK9156113.1"/>
    <property type="molecule type" value="Genomic_DNA"/>
</dbReference>
<dbReference type="Pfam" id="PF23622">
    <property type="entry name" value="LRR_At1g61320_AtMIF1"/>
    <property type="match status" value="1"/>
</dbReference>
<sequence length="288" mass="32692">MKFRSDFVRFGLVVRVRLEKVVTGVCVIGVTGLIRNAFTFADEPNLKFKICAPNLKAFTFSMEMETEISFEPLPLLNFADIDIEIESFALKSWSASDLAEDDKQVYLRQVTRLLDTVRNVESLILSVRMFEVAFEPCVVSKCQSLQFRNLKHLNLSTWLSRDCVFTIIEMLRMSPKIETMVLRIIEDGGKPLNWDEGMISSAKVGEGQWLLEQCAFHHLKVLEIYNVIGCMTELKLLEAVLKSATTLEKMVIRTLCGMKFDTKKGLINFGKTLATIPPASSNVLILFF</sequence>
<dbReference type="InterPro" id="IPR053772">
    <property type="entry name" value="At1g61320/At1g61330-like"/>
</dbReference>
<protein>
    <recommendedName>
        <fullName evidence="1">At1g61320/AtMIF1 LRR domain-containing protein</fullName>
    </recommendedName>
</protein>
<accession>A0AAP0PTQ6</accession>
<dbReference type="InterPro" id="IPR055357">
    <property type="entry name" value="LRR_At1g61320_AtMIF1"/>
</dbReference>
<evidence type="ECO:0000313" key="2">
    <source>
        <dbReference type="EMBL" id="KAK9156113.1"/>
    </source>
</evidence>
<organism evidence="2 3">
    <name type="scientific">Stephania japonica</name>
    <dbReference type="NCBI Taxonomy" id="461633"/>
    <lineage>
        <taxon>Eukaryota</taxon>
        <taxon>Viridiplantae</taxon>
        <taxon>Streptophyta</taxon>
        <taxon>Embryophyta</taxon>
        <taxon>Tracheophyta</taxon>
        <taxon>Spermatophyta</taxon>
        <taxon>Magnoliopsida</taxon>
        <taxon>Ranunculales</taxon>
        <taxon>Menispermaceae</taxon>
        <taxon>Menispermoideae</taxon>
        <taxon>Cissampelideae</taxon>
        <taxon>Stephania</taxon>
    </lineage>
</organism>
<reference evidence="2 3" key="1">
    <citation type="submission" date="2024-01" db="EMBL/GenBank/DDBJ databases">
        <title>Genome assemblies of Stephania.</title>
        <authorList>
            <person name="Yang L."/>
        </authorList>
    </citation>
    <scope>NUCLEOTIDE SEQUENCE [LARGE SCALE GENOMIC DNA]</scope>
    <source>
        <strain evidence="2">QJT</strain>
        <tissue evidence="2">Leaf</tissue>
    </source>
</reference>
<comment type="caution">
    <text evidence="2">The sequence shown here is derived from an EMBL/GenBank/DDBJ whole genome shotgun (WGS) entry which is preliminary data.</text>
</comment>
<dbReference type="PANTHER" id="PTHR34145">
    <property type="entry name" value="OS02G0105600 PROTEIN"/>
    <property type="match status" value="1"/>
</dbReference>
<proteinExistence type="predicted"/>
<feature type="domain" description="At1g61320/AtMIF1 LRR" evidence="1">
    <location>
        <begin position="91"/>
        <end position="259"/>
    </location>
</feature>
<keyword evidence="3" id="KW-1185">Reference proteome</keyword>
<dbReference type="PANTHER" id="PTHR34145:SF28">
    <property type="entry name" value="F-BOX DOMAIN-CONTAINING PROTEIN"/>
    <property type="match status" value="1"/>
</dbReference>
<gene>
    <name evidence="2" type="ORF">Sjap_003593</name>
</gene>
<name>A0AAP0PTQ6_9MAGN</name>
<evidence type="ECO:0000259" key="1">
    <source>
        <dbReference type="Pfam" id="PF23622"/>
    </source>
</evidence>
<dbReference type="AlphaFoldDB" id="A0AAP0PTQ6"/>
<evidence type="ECO:0000313" key="3">
    <source>
        <dbReference type="Proteomes" id="UP001417504"/>
    </source>
</evidence>
<dbReference type="Proteomes" id="UP001417504">
    <property type="component" value="Unassembled WGS sequence"/>
</dbReference>